<sequence>MPAHDISYQYRNLSAAQPSLCEPNEMQCDNKKCILKVYLCDGDDDCGDGTDERNCRDNIPGSPCRMGEYQCLSGDQCIPKSFHCDGEFDCQDKSDEIGCSPPTITQSPQEVVNAMEGETVNITCRAIGNPVPLINWRLNWGHIPPKPRVTTTSENGFGVITIRDVRQSDQGAWSCEAINSKQSVLATPDAILVVKSKGVCHPPLFNDQARTSSECLRCFCFGVSQTCHSSSLNKITIPLVNEVSVATMSILPDGSYMDVTEKFRPNQNAVRANVGSRKFSIDSQIKTSEAPVHYYWSLPAEFLGNQASSVHYGGHLKYTFRYQASSRPVQAADLILKGNGITLYHTLRQSYGPLRDNAIEVQFSEGEWHKDARHSASGSPDTATREDIMLVLQNIEGIFIRAGFDSELAESRTASTTQMGRAVRPASGVSTAMQGGAPRVTVSRALAPWLMFQDTCGYNQFRCPDGTCLNVRRRCDGKADCIDMSDESNCGVWKPAY</sequence>
<feature type="disulfide bond" evidence="10">
    <location>
        <begin position="456"/>
        <end position="468"/>
    </location>
</feature>
<dbReference type="SUPFAM" id="SSF57424">
    <property type="entry name" value="LDL receptor-like module"/>
    <property type="match status" value="3"/>
</dbReference>
<feature type="disulfide bond" evidence="10">
    <location>
        <begin position="463"/>
        <end position="481"/>
    </location>
</feature>
<evidence type="ECO:0000256" key="3">
    <source>
        <dbReference type="ARBA" id="ARBA00022692"/>
    </source>
</evidence>
<keyword evidence="5" id="KW-0677">Repeat</keyword>
<dbReference type="PROSITE" id="PS51115">
    <property type="entry name" value="LAMININ_IVA"/>
    <property type="match status" value="1"/>
</dbReference>
<dbReference type="SMART" id="SM00409">
    <property type="entry name" value="IG"/>
    <property type="match status" value="1"/>
</dbReference>
<dbReference type="PROSITE" id="PS50068">
    <property type="entry name" value="LDLRA_2"/>
    <property type="match status" value="3"/>
</dbReference>
<keyword evidence="14" id="KW-1185">Reference proteome</keyword>
<reference evidence="13 14" key="1">
    <citation type="journal article" date="2020" name="Cell">
        <title>Large-Scale Comparative Analyses of Tick Genomes Elucidate Their Genetic Diversity and Vector Capacities.</title>
        <authorList>
            <consortium name="Tick Genome and Microbiome Consortium (TIGMIC)"/>
            <person name="Jia N."/>
            <person name="Wang J."/>
            <person name="Shi W."/>
            <person name="Du L."/>
            <person name="Sun Y."/>
            <person name="Zhan W."/>
            <person name="Jiang J.F."/>
            <person name="Wang Q."/>
            <person name="Zhang B."/>
            <person name="Ji P."/>
            <person name="Bell-Sakyi L."/>
            <person name="Cui X.M."/>
            <person name="Yuan T.T."/>
            <person name="Jiang B.G."/>
            <person name="Yang W.F."/>
            <person name="Lam T.T."/>
            <person name="Chang Q.C."/>
            <person name="Ding S.J."/>
            <person name="Wang X.J."/>
            <person name="Zhu J.G."/>
            <person name="Ruan X.D."/>
            <person name="Zhao L."/>
            <person name="Wei J.T."/>
            <person name="Ye R.Z."/>
            <person name="Que T.C."/>
            <person name="Du C.H."/>
            <person name="Zhou Y.H."/>
            <person name="Cheng J.X."/>
            <person name="Dai P.F."/>
            <person name="Guo W.B."/>
            <person name="Han X.H."/>
            <person name="Huang E.J."/>
            <person name="Li L.F."/>
            <person name="Wei W."/>
            <person name="Gao Y.C."/>
            <person name="Liu J.Z."/>
            <person name="Shao H.Z."/>
            <person name="Wang X."/>
            <person name="Wang C.C."/>
            <person name="Yang T.C."/>
            <person name="Huo Q.B."/>
            <person name="Li W."/>
            <person name="Chen H.Y."/>
            <person name="Chen S.E."/>
            <person name="Zhou L.G."/>
            <person name="Ni X.B."/>
            <person name="Tian J.H."/>
            <person name="Sheng Y."/>
            <person name="Liu T."/>
            <person name="Pan Y.S."/>
            <person name="Xia L.Y."/>
            <person name="Li J."/>
            <person name="Zhao F."/>
            <person name="Cao W.C."/>
        </authorList>
    </citation>
    <scope>NUCLEOTIDE SEQUENCE [LARGE SCALE GENOMIC DNA]</scope>
    <source>
        <strain evidence="13">HaeL-2018</strain>
    </source>
</reference>
<dbReference type="PROSITE" id="PS50835">
    <property type="entry name" value="IG_LIKE"/>
    <property type="match status" value="1"/>
</dbReference>
<dbReference type="VEuPathDB" id="VectorBase:HLOH_053876"/>
<dbReference type="PRINTS" id="PR00261">
    <property type="entry name" value="LDLRECEPTOR"/>
</dbReference>
<gene>
    <name evidence="13" type="ORF">HPB48_025568</name>
</gene>
<evidence type="ECO:0000256" key="9">
    <source>
        <dbReference type="ARBA" id="ARBA00023180"/>
    </source>
</evidence>
<keyword evidence="4" id="KW-0732">Signal</keyword>
<dbReference type="GO" id="GO:0005886">
    <property type="term" value="C:plasma membrane"/>
    <property type="evidence" value="ECO:0007669"/>
    <property type="project" value="TreeGrafter"/>
</dbReference>
<evidence type="ECO:0000256" key="7">
    <source>
        <dbReference type="ARBA" id="ARBA00023136"/>
    </source>
</evidence>
<evidence type="ECO:0000313" key="14">
    <source>
        <dbReference type="Proteomes" id="UP000821853"/>
    </source>
</evidence>
<dbReference type="InterPro" id="IPR013783">
    <property type="entry name" value="Ig-like_fold"/>
</dbReference>
<dbReference type="PROSITE" id="PS01209">
    <property type="entry name" value="LDLRA_1"/>
    <property type="match status" value="3"/>
</dbReference>
<dbReference type="SMART" id="SM00408">
    <property type="entry name" value="IGc2"/>
    <property type="match status" value="1"/>
</dbReference>
<organism evidence="13 14">
    <name type="scientific">Haemaphysalis longicornis</name>
    <name type="common">Bush tick</name>
    <dbReference type="NCBI Taxonomy" id="44386"/>
    <lineage>
        <taxon>Eukaryota</taxon>
        <taxon>Metazoa</taxon>
        <taxon>Ecdysozoa</taxon>
        <taxon>Arthropoda</taxon>
        <taxon>Chelicerata</taxon>
        <taxon>Arachnida</taxon>
        <taxon>Acari</taxon>
        <taxon>Parasitiformes</taxon>
        <taxon>Ixodida</taxon>
        <taxon>Ixodoidea</taxon>
        <taxon>Ixodidae</taxon>
        <taxon>Haemaphysalinae</taxon>
        <taxon>Haemaphysalis</taxon>
    </lineage>
</organism>
<evidence type="ECO:0000256" key="8">
    <source>
        <dbReference type="ARBA" id="ARBA00023157"/>
    </source>
</evidence>
<comment type="caution">
    <text evidence="10">Lacks conserved residue(s) required for the propagation of feature annotation.</text>
</comment>
<dbReference type="Pfam" id="PF00052">
    <property type="entry name" value="Laminin_B"/>
    <property type="match status" value="1"/>
</dbReference>
<evidence type="ECO:0000256" key="10">
    <source>
        <dbReference type="PROSITE-ProRule" id="PRU00124"/>
    </source>
</evidence>
<keyword evidence="8 10" id="KW-1015">Disulfide bond</keyword>
<dbReference type="InterPro" id="IPR003599">
    <property type="entry name" value="Ig_sub"/>
</dbReference>
<dbReference type="InterPro" id="IPR050685">
    <property type="entry name" value="LDLR"/>
</dbReference>
<proteinExistence type="predicted"/>
<evidence type="ECO:0000256" key="6">
    <source>
        <dbReference type="ARBA" id="ARBA00022989"/>
    </source>
</evidence>
<dbReference type="Gene3D" id="2.60.40.10">
    <property type="entry name" value="Immunoglobulins"/>
    <property type="match status" value="1"/>
</dbReference>
<accession>A0A9J6H7V9</accession>
<evidence type="ECO:0000259" key="11">
    <source>
        <dbReference type="PROSITE" id="PS50835"/>
    </source>
</evidence>
<feature type="disulfide bond" evidence="10">
    <location>
        <begin position="28"/>
        <end position="46"/>
    </location>
</feature>
<dbReference type="FunFam" id="4.10.400.10:FF:000065">
    <property type="entry name" value="Transmembrane protease serine 7"/>
    <property type="match status" value="1"/>
</dbReference>
<keyword evidence="9" id="KW-0325">Glycoprotein</keyword>
<feature type="disulfide bond" evidence="10">
    <location>
        <begin position="21"/>
        <end position="33"/>
    </location>
</feature>
<dbReference type="SUPFAM" id="SSF48726">
    <property type="entry name" value="Immunoglobulin"/>
    <property type="match status" value="1"/>
</dbReference>
<dbReference type="Gene3D" id="4.10.400.10">
    <property type="entry name" value="Low-density Lipoprotein Receptor"/>
    <property type="match status" value="3"/>
</dbReference>
<name>A0A9J6H7V9_HAELO</name>
<keyword evidence="7" id="KW-0472">Membrane</keyword>
<dbReference type="GO" id="GO:0016192">
    <property type="term" value="P:vesicle-mediated transport"/>
    <property type="evidence" value="ECO:0007669"/>
    <property type="project" value="UniProtKB-ARBA"/>
</dbReference>
<evidence type="ECO:0000256" key="1">
    <source>
        <dbReference type="ARBA" id="ARBA00004167"/>
    </source>
</evidence>
<keyword evidence="3" id="KW-0812">Transmembrane</keyword>
<comment type="caution">
    <text evidence="13">The sequence shown here is derived from an EMBL/GenBank/DDBJ whole genome shotgun (WGS) entry which is preliminary data.</text>
</comment>
<dbReference type="InterPro" id="IPR036055">
    <property type="entry name" value="LDL_receptor-like_sf"/>
</dbReference>
<dbReference type="InterPro" id="IPR023415">
    <property type="entry name" value="LDLR_class-A_CS"/>
</dbReference>
<dbReference type="OMA" id="CRSSTWY"/>
<dbReference type="InterPro" id="IPR007110">
    <property type="entry name" value="Ig-like_dom"/>
</dbReference>
<feature type="domain" description="Ig-like" evidence="11">
    <location>
        <begin position="102"/>
        <end position="186"/>
    </location>
</feature>
<dbReference type="OrthoDB" id="6514856at2759"/>
<evidence type="ECO:0000256" key="4">
    <source>
        <dbReference type="ARBA" id="ARBA00022729"/>
    </source>
</evidence>
<keyword evidence="6" id="KW-1133">Transmembrane helix</keyword>
<protein>
    <recommendedName>
        <fullName evidence="15">Basement membrane-specific heparan sulfate proteoglycan core protein</fullName>
    </recommendedName>
</protein>
<dbReference type="CDD" id="cd00112">
    <property type="entry name" value="LDLa"/>
    <property type="match status" value="2"/>
</dbReference>
<feature type="disulfide bond" evidence="10">
    <location>
        <begin position="84"/>
        <end position="99"/>
    </location>
</feature>
<evidence type="ECO:0008006" key="15">
    <source>
        <dbReference type="Google" id="ProtNLM"/>
    </source>
</evidence>
<dbReference type="InterPro" id="IPR036179">
    <property type="entry name" value="Ig-like_dom_sf"/>
</dbReference>
<feature type="disulfide bond" evidence="10">
    <location>
        <begin position="475"/>
        <end position="490"/>
    </location>
</feature>
<dbReference type="InterPro" id="IPR002172">
    <property type="entry name" value="LDrepeatLR_classA_rpt"/>
</dbReference>
<dbReference type="InterPro" id="IPR000034">
    <property type="entry name" value="Laminin_IV"/>
</dbReference>
<evidence type="ECO:0000313" key="13">
    <source>
        <dbReference type="EMBL" id="KAH9383798.1"/>
    </source>
</evidence>
<dbReference type="GO" id="GO:0012505">
    <property type="term" value="C:endomembrane system"/>
    <property type="evidence" value="ECO:0007669"/>
    <property type="project" value="UniProtKB-SubCell"/>
</dbReference>
<comment type="subcellular location">
    <subcellularLocation>
        <location evidence="2">Endomembrane system</location>
    </subcellularLocation>
    <subcellularLocation>
        <location evidence="1">Membrane</location>
        <topology evidence="1">Single-pass membrane protein</topology>
    </subcellularLocation>
</comment>
<evidence type="ECO:0000259" key="12">
    <source>
        <dbReference type="PROSITE" id="PS51115"/>
    </source>
</evidence>
<feature type="disulfide bond" evidence="10">
    <location>
        <begin position="40"/>
        <end position="55"/>
    </location>
</feature>
<dbReference type="PANTHER" id="PTHR24270">
    <property type="entry name" value="LOW-DENSITY LIPOPROTEIN RECEPTOR-RELATED"/>
    <property type="match status" value="1"/>
</dbReference>
<evidence type="ECO:0000256" key="5">
    <source>
        <dbReference type="ARBA" id="ARBA00022737"/>
    </source>
</evidence>
<dbReference type="Pfam" id="PF00057">
    <property type="entry name" value="Ldl_recept_a"/>
    <property type="match status" value="3"/>
</dbReference>
<dbReference type="SMART" id="SM00281">
    <property type="entry name" value="LamB"/>
    <property type="match status" value="1"/>
</dbReference>
<dbReference type="Proteomes" id="UP000821853">
    <property type="component" value="Unassembled WGS sequence"/>
</dbReference>
<evidence type="ECO:0000256" key="2">
    <source>
        <dbReference type="ARBA" id="ARBA00004308"/>
    </source>
</evidence>
<dbReference type="Pfam" id="PF13927">
    <property type="entry name" value="Ig_3"/>
    <property type="match status" value="1"/>
</dbReference>
<dbReference type="InterPro" id="IPR003598">
    <property type="entry name" value="Ig_sub2"/>
</dbReference>
<dbReference type="AlphaFoldDB" id="A0A9J6H7V9"/>
<dbReference type="SMART" id="SM00192">
    <property type="entry name" value="LDLa"/>
    <property type="match status" value="3"/>
</dbReference>
<dbReference type="EMBL" id="JABSTR010001252">
    <property type="protein sequence ID" value="KAH9383798.1"/>
    <property type="molecule type" value="Genomic_DNA"/>
</dbReference>
<feature type="domain" description="Laminin IV type A" evidence="12">
    <location>
        <begin position="258"/>
        <end position="444"/>
    </location>
</feature>